<keyword evidence="3 6" id="KW-0067">ATP-binding</keyword>
<sequence length="287" mass="30844">MATCGTEASCSQCESSETCSQDEQKRHEEERLHAQLGLIEHTLVVMSGKGGVGKTTVATNLAMALAQRGHRVGLLDADIHGPNVPKMLGIEGAQFINRGDGMRPVGCYPNLSVASVAFLLESQDDAVIWRGPLKHAVIRQFISDVNWGELEFLIVDLPPGTGDEPLSVAQTMKVVDGAIIVTTPQDVALLDARKSVTFARKLNMPVVGIVENMSGFICPHCGQRTDIFKTGGGEQAALAMNVPFLGRIPLEPGVVQHCDDGKPYVEKFPQSEMAHAFAAIAERCETL</sequence>
<dbReference type="Pfam" id="PF10609">
    <property type="entry name" value="ParA"/>
    <property type="match status" value="1"/>
</dbReference>
<comment type="function">
    <text evidence="6">Binds and transfers iron-sulfur (Fe-S) clusters to target apoproteins. Can hydrolyze ATP.</text>
</comment>
<dbReference type="InterPro" id="IPR033756">
    <property type="entry name" value="YlxH/NBP35"/>
</dbReference>
<keyword evidence="4 6" id="KW-0408">Iron</keyword>
<name>A0A0S6VV87_9BACT</name>
<feature type="binding site" evidence="6">
    <location>
        <begin position="48"/>
        <end position="55"/>
    </location>
    <ligand>
        <name>ATP</name>
        <dbReference type="ChEBI" id="CHEBI:30616"/>
    </ligand>
</feature>
<dbReference type="Proteomes" id="UP000030700">
    <property type="component" value="Unassembled WGS sequence"/>
</dbReference>
<dbReference type="GO" id="GO:0051536">
    <property type="term" value="F:iron-sulfur cluster binding"/>
    <property type="evidence" value="ECO:0007669"/>
    <property type="project" value="UniProtKB-UniRule"/>
</dbReference>
<keyword evidence="6" id="KW-0378">Hydrolase</keyword>
<evidence type="ECO:0000256" key="4">
    <source>
        <dbReference type="ARBA" id="ARBA00023004"/>
    </source>
</evidence>
<gene>
    <name evidence="7" type="ORF">U14_01213</name>
</gene>
<accession>A0A0S6VV87</accession>
<evidence type="ECO:0000256" key="2">
    <source>
        <dbReference type="ARBA" id="ARBA00022741"/>
    </source>
</evidence>
<keyword evidence="2 6" id="KW-0547">Nucleotide-binding</keyword>
<dbReference type="HAMAP" id="MF_02040">
    <property type="entry name" value="Mrp_NBP35"/>
    <property type="match status" value="1"/>
</dbReference>
<dbReference type="AlphaFoldDB" id="A0A0S6VV87"/>
<dbReference type="CDD" id="cd02037">
    <property type="entry name" value="Mrp_NBP35"/>
    <property type="match status" value="1"/>
</dbReference>
<dbReference type="SUPFAM" id="SSF52540">
    <property type="entry name" value="P-loop containing nucleoside triphosphate hydrolases"/>
    <property type="match status" value="1"/>
</dbReference>
<dbReference type="PANTHER" id="PTHR23264:SF19">
    <property type="entry name" value="CYTOSOLIC FE-S CLUSTER ASSEMBLY FACTOR NUBP2"/>
    <property type="match status" value="1"/>
</dbReference>
<dbReference type="GO" id="GO:0046872">
    <property type="term" value="F:metal ion binding"/>
    <property type="evidence" value="ECO:0007669"/>
    <property type="project" value="UniProtKB-KW"/>
</dbReference>
<dbReference type="PANTHER" id="PTHR23264">
    <property type="entry name" value="NUCLEOTIDE-BINDING PROTEIN NBP35 YEAST -RELATED"/>
    <property type="match status" value="1"/>
</dbReference>
<organism evidence="7">
    <name type="scientific">Candidatus Moduliflexus flocculans</name>
    <dbReference type="NCBI Taxonomy" id="1499966"/>
    <lineage>
        <taxon>Bacteria</taxon>
        <taxon>Candidatus Moduliflexota</taxon>
        <taxon>Candidatus Moduliflexia</taxon>
        <taxon>Candidatus Moduliflexales</taxon>
        <taxon>Candidatus Moduliflexaceae</taxon>
    </lineage>
</organism>
<keyword evidence="8" id="KW-1185">Reference proteome</keyword>
<dbReference type="InterPro" id="IPR027417">
    <property type="entry name" value="P-loop_NTPase"/>
</dbReference>
<evidence type="ECO:0000256" key="5">
    <source>
        <dbReference type="ARBA" id="ARBA00023014"/>
    </source>
</evidence>
<comment type="subunit">
    <text evidence="6">Homodimer.</text>
</comment>
<dbReference type="InterPro" id="IPR019591">
    <property type="entry name" value="Mrp/NBP35_ATP-bd"/>
</dbReference>
<dbReference type="EMBL" id="DF820455">
    <property type="protein sequence ID" value="GAK49988.1"/>
    <property type="molecule type" value="Genomic_DNA"/>
</dbReference>
<evidence type="ECO:0000256" key="6">
    <source>
        <dbReference type="HAMAP-Rule" id="MF_02040"/>
    </source>
</evidence>
<evidence type="ECO:0000313" key="7">
    <source>
        <dbReference type="EMBL" id="GAK49988.1"/>
    </source>
</evidence>
<keyword evidence="1 6" id="KW-0479">Metal-binding</keyword>
<evidence type="ECO:0000256" key="3">
    <source>
        <dbReference type="ARBA" id="ARBA00022840"/>
    </source>
</evidence>
<evidence type="ECO:0000256" key="1">
    <source>
        <dbReference type="ARBA" id="ARBA00022723"/>
    </source>
</evidence>
<proteinExistence type="inferred from homology"/>
<dbReference type="GO" id="GO:0005829">
    <property type="term" value="C:cytosol"/>
    <property type="evidence" value="ECO:0007669"/>
    <property type="project" value="TreeGrafter"/>
</dbReference>
<keyword evidence="5 6" id="KW-0411">Iron-sulfur</keyword>
<protein>
    <recommendedName>
        <fullName evidence="6">Iron-sulfur cluster carrier protein</fullName>
    </recommendedName>
</protein>
<dbReference type="GO" id="GO:0016887">
    <property type="term" value="F:ATP hydrolysis activity"/>
    <property type="evidence" value="ECO:0007669"/>
    <property type="project" value="UniProtKB-UniRule"/>
</dbReference>
<reference evidence="7" key="1">
    <citation type="journal article" date="2015" name="PeerJ">
        <title>First genomic representation of candidate bacterial phylum KSB3 points to enhanced environmental sensing as a trigger of wastewater bulking.</title>
        <authorList>
            <person name="Sekiguchi Y."/>
            <person name="Ohashi A."/>
            <person name="Parks D.H."/>
            <person name="Yamauchi T."/>
            <person name="Tyson G.W."/>
            <person name="Hugenholtz P."/>
        </authorList>
    </citation>
    <scope>NUCLEOTIDE SEQUENCE [LARGE SCALE GENOMIC DNA]</scope>
</reference>
<evidence type="ECO:0000313" key="8">
    <source>
        <dbReference type="Proteomes" id="UP000030700"/>
    </source>
</evidence>
<dbReference type="GO" id="GO:0016226">
    <property type="term" value="P:iron-sulfur cluster assembly"/>
    <property type="evidence" value="ECO:0007669"/>
    <property type="project" value="InterPro"/>
</dbReference>
<dbReference type="GO" id="GO:0005524">
    <property type="term" value="F:ATP binding"/>
    <property type="evidence" value="ECO:0007669"/>
    <property type="project" value="UniProtKB-UniRule"/>
</dbReference>
<dbReference type="FunFam" id="3.40.50.300:FF:001119">
    <property type="entry name" value="Iron-sulfur cluster carrier protein"/>
    <property type="match status" value="1"/>
</dbReference>
<dbReference type="Gene3D" id="3.40.50.300">
    <property type="entry name" value="P-loop containing nucleotide triphosphate hydrolases"/>
    <property type="match status" value="1"/>
</dbReference>
<dbReference type="HOGENOM" id="CLU_024839_0_1_0"/>
<dbReference type="STRING" id="1499966.U14_01213"/>
<comment type="similarity">
    <text evidence="6">Belongs to the Mrp/NBP35 ATP-binding proteins family.</text>
</comment>
<dbReference type="GO" id="GO:0140663">
    <property type="term" value="F:ATP-dependent FeS chaperone activity"/>
    <property type="evidence" value="ECO:0007669"/>
    <property type="project" value="InterPro"/>
</dbReference>